<name>A0A814EWH0_9BILA</name>
<organism evidence="3 6">
    <name type="scientific">Didymodactylos carnosus</name>
    <dbReference type="NCBI Taxonomy" id="1234261"/>
    <lineage>
        <taxon>Eukaryota</taxon>
        <taxon>Metazoa</taxon>
        <taxon>Spiralia</taxon>
        <taxon>Gnathifera</taxon>
        <taxon>Rotifera</taxon>
        <taxon>Eurotatoria</taxon>
        <taxon>Bdelloidea</taxon>
        <taxon>Philodinida</taxon>
        <taxon>Philodinidae</taxon>
        <taxon>Didymodactylos</taxon>
    </lineage>
</organism>
<keyword evidence="6" id="KW-1185">Reference proteome</keyword>
<evidence type="ECO:0000313" key="3">
    <source>
        <dbReference type="EMBL" id="CAF0971726.1"/>
    </source>
</evidence>
<dbReference type="GO" id="GO:0003676">
    <property type="term" value="F:nucleic acid binding"/>
    <property type="evidence" value="ECO:0007669"/>
    <property type="project" value="InterPro"/>
</dbReference>
<dbReference type="EMBL" id="CAJNOQ010002663">
    <property type="protein sequence ID" value="CAF0971726.1"/>
    <property type="molecule type" value="Genomic_DNA"/>
</dbReference>
<gene>
    <name evidence="3" type="ORF">GPM918_LOCUS12274</name>
    <name evidence="2" type="ORF">OVA965_LOCUS10159</name>
    <name evidence="5" type="ORF">SRO942_LOCUS12275</name>
    <name evidence="4" type="ORF">TMI583_LOCUS10155</name>
</gene>
<evidence type="ECO:0000313" key="4">
    <source>
        <dbReference type="EMBL" id="CAF3690733.1"/>
    </source>
</evidence>
<evidence type="ECO:0000313" key="6">
    <source>
        <dbReference type="Proteomes" id="UP000663829"/>
    </source>
</evidence>
<dbReference type="Proteomes" id="UP000681722">
    <property type="component" value="Unassembled WGS sequence"/>
</dbReference>
<protein>
    <submittedName>
        <fullName evidence="3">Uncharacterized protein</fullName>
    </submittedName>
</protein>
<dbReference type="InterPro" id="IPR035979">
    <property type="entry name" value="RBD_domain_sf"/>
</dbReference>
<evidence type="ECO:0000313" key="5">
    <source>
        <dbReference type="EMBL" id="CAF3744747.1"/>
    </source>
</evidence>
<accession>A0A814EWH0</accession>
<dbReference type="EMBL" id="CAJOBA010003720">
    <property type="protein sequence ID" value="CAF3690733.1"/>
    <property type="molecule type" value="Genomic_DNA"/>
</dbReference>
<dbReference type="EMBL" id="CAJOBC010002663">
    <property type="protein sequence ID" value="CAF3744747.1"/>
    <property type="molecule type" value="Genomic_DNA"/>
</dbReference>
<dbReference type="Proteomes" id="UP000677228">
    <property type="component" value="Unassembled WGS sequence"/>
</dbReference>
<sequence length="279" mass="34120">LHAAKIRYVRLDTHNLLYLSCRLSCDLNPAQFRMWIKSSELACTRLPKAKMRKMIEDDDDDDGDEYFSQPLLSPRPEQQQCRLSPKKRKNSDSMESERSKQIKTHDQRREQIVKQNRYFCFIQYSTVKQVNKFMNNRLHLIGDSRTLKCKCVLPTKQFESQLERYKVSRMIKLVFKIKTTYQAEQFSRNKKRIDSELYEFCSKYDIVKQFKNETDYYLVQFDDYDSCDYLIIDNYYKQFRLLNLDIEIVRMYDDEIDYQREYERQTKHKNEHNHVNRRY</sequence>
<evidence type="ECO:0000313" key="2">
    <source>
        <dbReference type="EMBL" id="CAF0911772.1"/>
    </source>
</evidence>
<dbReference type="SUPFAM" id="SSF54928">
    <property type="entry name" value="RNA-binding domain, RBD"/>
    <property type="match status" value="1"/>
</dbReference>
<dbReference type="EMBL" id="CAJNOK010003719">
    <property type="protein sequence ID" value="CAF0911772.1"/>
    <property type="molecule type" value="Genomic_DNA"/>
</dbReference>
<proteinExistence type="predicted"/>
<comment type="caution">
    <text evidence="3">The sequence shown here is derived from an EMBL/GenBank/DDBJ whole genome shotgun (WGS) entry which is preliminary data.</text>
</comment>
<feature type="region of interest" description="Disordered" evidence="1">
    <location>
        <begin position="57"/>
        <end position="108"/>
    </location>
</feature>
<evidence type="ECO:0000256" key="1">
    <source>
        <dbReference type="SAM" id="MobiDB-lite"/>
    </source>
</evidence>
<dbReference type="Proteomes" id="UP000682733">
    <property type="component" value="Unassembled WGS sequence"/>
</dbReference>
<feature type="non-terminal residue" evidence="3">
    <location>
        <position position="1"/>
    </location>
</feature>
<reference evidence="3" key="1">
    <citation type="submission" date="2021-02" db="EMBL/GenBank/DDBJ databases">
        <authorList>
            <person name="Nowell W R."/>
        </authorList>
    </citation>
    <scope>NUCLEOTIDE SEQUENCE</scope>
</reference>
<dbReference type="AlphaFoldDB" id="A0A814EWH0"/>
<feature type="compositionally biased region" description="Basic and acidic residues" evidence="1">
    <location>
        <begin position="90"/>
        <end position="108"/>
    </location>
</feature>
<dbReference type="Proteomes" id="UP000663829">
    <property type="component" value="Unassembled WGS sequence"/>
</dbReference>